<feature type="domain" description="Peptidase M24 C-terminal" evidence="2">
    <location>
        <begin position="48"/>
        <end position="108"/>
    </location>
</feature>
<reference evidence="3 4" key="1">
    <citation type="journal article" date="2018" name="Nat. Biotechnol.">
        <title>A standardized bacterial taxonomy based on genome phylogeny substantially revises the tree of life.</title>
        <authorList>
            <person name="Parks D.H."/>
            <person name="Chuvochina M."/>
            <person name="Waite D.W."/>
            <person name="Rinke C."/>
            <person name="Skarshewski A."/>
            <person name="Chaumeil P.A."/>
            <person name="Hugenholtz P."/>
        </authorList>
    </citation>
    <scope>NUCLEOTIDE SEQUENCE [LARGE SCALE GENOMIC DNA]</scope>
    <source>
        <strain evidence="3">UBA9158</strain>
    </source>
</reference>
<dbReference type="InterPro" id="IPR050422">
    <property type="entry name" value="X-Pro_aminopeptidase_P"/>
</dbReference>
<dbReference type="GO" id="GO:0004177">
    <property type="term" value="F:aminopeptidase activity"/>
    <property type="evidence" value="ECO:0007669"/>
    <property type="project" value="UniProtKB-KW"/>
</dbReference>
<evidence type="ECO:0000313" key="3">
    <source>
        <dbReference type="EMBL" id="HAN28383.1"/>
    </source>
</evidence>
<comment type="caution">
    <text evidence="3">The sequence shown here is derived from an EMBL/GenBank/DDBJ whole genome shotgun (WGS) entry which is preliminary data.</text>
</comment>
<keyword evidence="3" id="KW-0378">Hydrolase</keyword>
<accession>A0A3C1KPJ2</accession>
<dbReference type="InterPro" id="IPR036005">
    <property type="entry name" value="Creatinase/aminopeptidase-like"/>
</dbReference>
<dbReference type="Pfam" id="PF00557">
    <property type="entry name" value="Peptidase_M24"/>
    <property type="match status" value="1"/>
</dbReference>
<dbReference type="EMBL" id="DMND01000159">
    <property type="protein sequence ID" value="HAN28383.1"/>
    <property type="molecule type" value="Genomic_DNA"/>
</dbReference>
<feature type="non-terminal residue" evidence="3">
    <location>
        <position position="1"/>
    </location>
</feature>
<dbReference type="Pfam" id="PF16188">
    <property type="entry name" value="Peptidase_M24_C"/>
    <property type="match status" value="1"/>
</dbReference>
<keyword evidence="3" id="KW-0031">Aminopeptidase</keyword>
<sequence>ISRAWSAATLEPGMILSNEPGYYRDGEFGIRCENLVVVQALNGELETPMYGFDVLTLVPFDRRLIEVGLLSPAEQAWIDAYHRRVEDTVAPLLDELDRQWLEQACAPLIAS</sequence>
<dbReference type="InterPro" id="IPR032416">
    <property type="entry name" value="Peptidase_M24_C"/>
</dbReference>
<organism evidence="3 4">
    <name type="scientific">Haliea salexigens</name>
    <dbReference type="NCBI Taxonomy" id="287487"/>
    <lineage>
        <taxon>Bacteria</taxon>
        <taxon>Pseudomonadati</taxon>
        <taxon>Pseudomonadota</taxon>
        <taxon>Gammaproteobacteria</taxon>
        <taxon>Cellvibrionales</taxon>
        <taxon>Halieaceae</taxon>
        <taxon>Haliea</taxon>
    </lineage>
</organism>
<evidence type="ECO:0000259" key="1">
    <source>
        <dbReference type="Pfam" id="PF00557"/>
    </source>
</evidence>
<proteinExistence type="predicted"/>
<dbReference type="PANTHER" id="PTHR43763">
    <property type="entry name" value="XAA-PRO AMINOPEPTIDASE 1"/>
    <property type="match status" value="1"/>
</dbReference>
<name>A0A3C1KPJ2_9GAMM</name>
<evidence type="ECO:0000259" key="2">
    <source>
        <dbReference type="Pfam" id="PF16188"/>
    </source>
</evidence>
<dbReference type="PANTHER" id="PTHR43763:SF6">
    <property type="entry name" value="XAA-PRO AMINOPEPTIDASE 1"/>
    <property type="match status" value="1"/>
</dbReference>
<keyword evidence="3" id="KW-0645">Protease</keyword>
<dbReference type="Gene3D" id="3.90.230.10">
    <property type="entry name" value="Creatinase/methionine aminopeptidase superfamily"/>
    <property type="match status" value="1"/>
</dbReference>
<evidence type="ECO:0000313" key="4">
    <source>
        <dbReference type="Proteomes" id="UP000259273"/>
    </source>
</evidence>
<feature type="domain" description="Peptidase M24" evidence="1">
    <location>
        <begin position="6"/>
        <end position="39"/>
    </location>
</feature>
<dbReference type="AlphaFoldDB" id="A0A3C1KPJ2"/>
<dbReference type="SUPFAM" id="SSF55920">
    <property type="entry name" value="Creatinase/aminopeptidase"/>
    <property type="match status" value="1"/>
</dbReference>
<gene>
    <name evidence="3" type="ORF">DCP75_11820</name>
</gene>
<dbReference type="InterPro" id="IPR000994">
    <property type="entry name" value="Pept_M24"/>
</dbReference>
<dbReference type="Proteomes" id="UP000259273">
    <property type="component" value="Unassembled WGS sequence"/>
</dbReference>
<protein>
    <submittedName>
        <fullName evidence="3">X-Pro aminopeptidase</fullName>
    </submittedName>
</protein>